<name>A0A0M4NY19_9GAMM</name>
<feature type="transmembrane region" description="Helical" evidence="1">
    <location>
        <begin position="104"/>
        <end position="122"/>
    </location>
</feature>
<sequence>MDKSYLKMKNTDVVLNTDSQTNEQLWQIAIDWATFPGDWIISTLANMDIGAYLGFVEADVDGTISVAISVVLTPLIIFLLIYPFKNLVDVILHCKRHELKKDRIKCKTGFLVLALFLLALMVKQYPIEPWIQNSAFGIFVISWIVWFSQGRWLNK</sequence>
<dbReference type="OrthoDB" id="9837503at2"/>
<dbReference type="AlphaFoldDB" id="A0A0M4NY19"/>
<evidence type="ECO:0000313" key="3">
    <source>
        <dbReference type="Proteomes" id="UP000058020"/>
    </source>
</evidence>
<protein>
    <submittedName>
        <fullName evidence="2">Uncharacterized protein</fullName>
    </submittedName>
</protein>
<evidence type="ECO:0000256" key="1">
    <source>
        <dbReference type="SAM" id="Phobius"/>
    </source>
</evidence>
<dbReference type="RefSeq" id="WP_053952041.1">
    <property type="nucleotide sequence ID" value="NZ_CP010552.1"/>
</dbReference>
<feature type="transmembrane region" description="Helical" evidence="1">
    <location>
        <begin position="64"/>
        <end position="84"/>
    </location>
</feature>
<keyword evidence="3" id="KW-1185">Reference proteome</keyword>
<organism evidence="2 3">
    <name type="scientific">Candidatus Thioglobus autotrophicus</name>
    <dbReference type="NCBI Taxonomy" id="1705394"/>
    <lineage>
        <taxon>Bacteria</taxon>
        <taxon>Pseudomonadati</taxon>
        <taxon>Pseudomonadota</taxon>
        <taxon>Gammaproteobacteria</taxon>
        <taxon>Candidatus Pseudothioglobaceae</taxon>
        <taxon>Candidatus Thioglobus</taxon>
    </lineage>
</organism>
<dbReference type="Proteomes" id="UP000058020">
    <property type="component" value="Chromosome"/>
</dbReference>
<gene>
    <name evidence="2" type="ORF">SP60_07515</name>
</gene>
<keyword evidence="1" id="KW-0472">Membrane</keyword>
<dbReference type="STRING" id="1705394.SP60_07515"/>
<evidence type="ECO:0000313" key="2">
    <source>
        <dbReference type="EMBL" id="ALE53052.1"/>
    </source>
</evidence>
<feature type="transmembrane region" description="Helical" evidence="1">
    <location>
        <begin position="134"/>
        <end position="153"/>
    </location>
</feature>
<proteinExistence type="predicted"/>
<reference evidence="2 3" key="1">
    <citation type="journal article" date="2015" name="Genome Announc.">
        <title>Genome Sequence of 'Candidatus Thioglobus autotrophica' Strain EF1, a Chemoautotroph from the SUP05 Clade of Marine Gammaproteobacteria.</title>
        <authorList>
            <person name="Shah V."/>
            <person name="Morris R.M."/>
        </authorList>
    </citation>
    <scope>NUCLEOTIDE SEQUENCE [LARGE SCALE GENOMIC DNA]</scope>
    <source>
        <strain evidence="2 3">EF1</strain>
    </source>
</reference>
<keyword evidence="1" id="KW-0812">Transmembrane</keyword>
<accession>A0A0M4NY19</accession>
<dbReference type="EMBL" id="CP010552">
    <property type="protein sequence ID" value="ALE53052.1"/>
    <property type="molecule type" value="Genomic_DNA"/>
</dbReference>
<dbReference type="KEGG" id="tho:SP60_07515"/>
<keyword evidence="1" id="KW-1133">Transmembrane helix</keyword>